<keyword evidence="3" id="KW-1185">Reference proteome</keyword>
<dbReference type="EMBL" id="JAMZMK010006265">
    <property type="protein sequence ID" value="KAI7749889.1"/>
    <property type="molecule type" value="Genomic_DNA"/>
</dbReference>
<gene>
    <name evidence="2" type="ORF">M8C21_019774</name>
</gene>
<evidence type="ECO:0000313" key="3">
    <source>
        <dbReference type="Proteomes" id="UP001206925"/>
    </source>
</evidence>
<organism evidence="2 3">
    <name type="scientific">Ambrosia artemisiifolia</name>
    <name type="common">Common ragweed</name>
    <dbReference type="NCBI Taxonomy" id="4212"/>
    <lineage>
        <taxon>Eukaryota</taxon>
        <taxon>Viridiplantae</taxon>
        <taxon>Streptophyta</taxon>
        <taxon>Embryophyta</taxon>
        <taxon>Tracheophyta</taxon>
        <taxon>Spermatophyta</taxon>
        <taxon>Magnoliopsida</taxon>
        <taxon>eudicotyledons</taxon>
        <taxon>Gunneridae</taxon>
        <taxon>Pentapetalae</taxon>
        <taxon>asterids</taxon>
        <taxon>campanulids</taxon>
        <taxon>Asterales</taxon>
        <taxon>Asteraceae</taxon>
        <taxon>Asteroideae</taxon>
        <taxon>Heliantheae alliance</taxon>
        <taxon>Heliantheae</taxon>
        <taxon>Ambrosia</taxon>
    </lineage>
</organism>
<evidence type="ECO:0000313" key="2">
    <source>
        <dbReference type="EMBL" id="KAI7749889.1"/>
    </source>
</evidence>
<dbReference type="Pfam" id="PF24861">
    <property type="entry name" value="SUS_N"/>
    <property type="match status" value="1"/>
</dbReference>
<evidence type="ECO:0000259" key="1">
    <source>
        <dbReference type="Pfam" id="PF24861"/>
    </source>
</evidence>
<sequence length="51" mass="5937">MRLKPGVWEFVRVNVNALVVEQMTVPGYLHFKELVDGIMQLPWKLGARTRL</sequence>
<feature type="domain" description="Sucrose synthase N-terminal" evidence="1">
    <location>
        <begin position="1"/>
        <end position="33"/>
    </location>
</feature>
<dbReference type="InterPro" id="IPR056735">
    <property type="entry name" value="SUS_N"/>
</dbReference>
<dbReference type="Proteomes" id="UP001206925">
    <property type="component" value="Unassembled WGS sequence"/>
</dbReference>
<accession>A0AAD5GQT9</accession>
<proteinExistence type="predicted"/>
<protein>
    <recommendedName>
        <fullName evidence="1">Sucrose synthase N-terminal domain-containing protein</fullName>
    </recommendedName>
</protein>
<name>A0AAD5GQT9_AMBAR</name>
<dbReference type="AlphaFoldDB" id="A0AAD5GQT9"/>
<comment type="caution">
    <text evidence="2">The sequence shown here is derived from an EMBL/GenBank/DDBJ whole genome shotgun (WGS) entry which is preliminary data.</text>
</comment>
<dbReference type="Gene3D" id="3.10.450.330">
    <property type="match status" value="1"/>
</dbReference>
<reference evidence="2" key="1">
    <citation type="submission" date="2022-06" db="EMBL/GenBank/DDBJ databases">
        <title>Uncovering the hologenomic basis of an extraordinary plant invasion.</title>
        <authorList>
            <person name="Bieker V.C."/>
            <person name="Martin M.D."/>
            <person name="Gilbert T."/>
            <person name="Hodgins K."/>
            <person name="Battlay P."/>
            <person name="Petersen B."/>
            <person name="Wilson J."/>
        </authorList>
    </citation>
    <scope>NUCLEOTIDE SEQUENCE</scope>
    <source>
        <strain evidence="2">AA19_3_7</strain>
        <tissue evidence="2">Leaf</tissue>
    </source>
</reference>